<dbReference type="Gene3D" id="2.40.50.140">
    <property type="entry name" value="Nucleic acid-binding proteins"/>
    <property type="match status" value="1"/>
</dbReference>
<dbReference type="Pfam" id="PF00366">
    <property type="entry name" value="Ribosomal_S17"/>
    <property type="match status" value="1"/>
</dbReference>
<proteinExistence type="inferred from homology"/>
<keyword evidence="4 8" id="KW-0699">rRNA-binding</keyword>
<evidence type="ECO:0000313" key="11">
    <source>
        <dbReference type="Proteomes" id="UP000028875"/>
    </source>
</evidence>
<dbReference type="PANTHER" id="PTHR10744:SF1">
    <property type="entry name" value="SMALL RIBOSOMAL SUBUNIT PROTEIN US17M"/>
    <property type="match status" value="1"/>
</dbReference>
<evidence type="ECO:0000256" key="3">
    <source>
        <dbReference type="ARBA" id="ARBA00011458"/>
    </source>
</evidence>
<dbReference type="OrthoDB" id="9811714at2"/>
<dbReference type="FunFam" id="2.40.50.140:FF:000026">
    <property type="entry name" value="30S ribosomal protein S17"/>
    <property type="match status" value="1"/>
</dbReference>
<keyword evidence="7 8" id="KW-0687">Ribonucleoprotein</keyword>
<dbReference type="PANTHER" id="PTHR10744">
    <property type="entry name" value="40S RIBOSOMAL PROTEIN S11 FAMILY MEMBER"/>
    <property type="match status" value="1"/>
</dbReference>
<keyword evidence="11" id="KW-1185">Reference proteome</keyword>
<evidence type="ECO:0000256" key="9">
    <source>
        <dbReference type="RuleBase" id="RU003872"/>
    </source>
</evidence>
<dbReference type="AlphaFoldDB" id="A0A024QGR1"/>
<protein>
    <recommendedName>
        <fullName evidence="8">Small ribosomal subunit protein uS17</fullName>
    </recommendedName>
</protein>
<dbReference type="InterPro" id="IPR012340">
    <property type="entry name" value="NA-bd_OB-fold"/>
</dbReference>
<dbReference type="PROSITE" id="PS00056">
    <property type="entry name" value="RIBOSOMAL_S17"/>
    <property type="match status" value="1"/>
</dbReference>
<evidence type="ECO:0000256" key="8">
    <source>
        <dbReference type="HAMAP-Rule" id="MF_01345"/>
    </source>
</evidence>
<evidence type="ECO:0000256" key="2">
    <source>
        <dbReference type="ARBA" id="ARBA00010254"/>
    </source>
</evidence>
<organism evidence="10 11">
    <name type="scientific">Virgibacillus massiliensis</name>
    <dbReference type="NCBI Taxonomy" id="1462526"/>
    <lineage>
        <taxon>Bacteria</taxon>
        <taxon>Bacillati</taxon>
        <taxon>Bacillota</taxon>
        <taxon>Bacilli</taxon>
        <taxon>Bacillales</taxon>
        <taxon>Bacillaceae</taxon>
        <taxon>Virgibacillus</taxon>
    </lineage>
</organism>
<accession>A0A024QGR1</accession>
<dbReference type="GO" id="GO:0019843">
    <property type="term" value="F:rRNA binding"/>
    <property type="evidence" value="ECO:0007669"/>
    <property type="project" value="UniProtKB-UniRule"/>
</dbReference>
<evidence type="ECO:0000256" key="4">
    <source>
        <dbReference type="ARBA" id="ARBA00022730"/>
    </source>
</evidence>
<reference evidence="11" key="2">
    <citation type="submission" date="2014-05" db="EMBL/GenBank/DDBJ databases">
        <title>Draft genome sequence of Virgibacillus massiliensis Vm-5.</title>
        <authorList>
            <person name="Khelaifia S."/>
            <person name="Croce O."/>
            <person name="Lagier J.C."/>
            <person name="Raoult D."/>
        </authorList>
    </citation>
    <scope>NUCLEOTIDE SEQUENCE [LARGE SCALE GENOMIC DNA]</scope>
    <source>
        <strain evidence="11">Vm-5</strain>
    </source>
</reference>
<dbReference type="PRINTS" id="PR00973">
    <property type="entry name" value="RIBOSOMALS17"/>
</dbReference>
<dbReference type="NCBIfam" id="TIGR03635">
    <property type="entry name" value="uS17_bact"/>
    <property type="match status" value="1"/>
</dbReference>
<dbReference type="Proteomes" id="UP000028875">
    <property type="component" value="Unassembled WGS sequence"/>
</dbReference>
<dbReference type="STRING" id="1462526.BN990_03782"/>
<dbReference type="CDD" id="cd00364">
    <property type="entry name" value="Ribosomal_uS17"/>
    <property type="match status" value="1"/>
</dbReference>
<dbReference type="SUPFAM" id="SSF50249">
    <property type="entry name" value="Nucleic acid-binding proteins"/>
    <property type="match status" value="1"/>
</dbReference>
<gene>
    <name evidence="8 10" type="primary">rpsQ</name>
    <name evidence="10" type="ORF">BN990_03782</name>
</gene>
<evidence type="ECO:0000256" key="6">
    <source>
        <dbReference type="ARBA" id="ARBA00022980"/>
    </source>
</evidence>
<sequence length="87" mass="10163">MTERNNRKLYTGRVVSDKSDKTITVLVETYKFHKLYGKRVKYSKKFKAHDENNQAKTGDIVSIMETRPLSATKRFRLVEIVEEAVII</sequence>
<reference evidence="10 11" key="1">
    <citation type="submission" date="2014-03" db="EMBL/GenBank/DDBJ databases">
        <authorList>
            <person name="Urmite Genomes U."/>
        </authorList>
    </citation>
    <scope>NUCLEOTIDE SEQUENCE [LARGE SCALE GENOMIC DNA]</scope>
    <source>
        <strain evidence="10 11">Vm-5</strain>
    </source>
</reference>
<keyword evidence="6 8" id="KW-0689">Ribosomal protein</keyword>
<name>A0A024QGR1_9BACI</name>
<evidence type="ECO:0000256" key="1">
    <source>
        <dbReference type="ARBA" id="ARBA00002932"/>
    </source>
</evidence>
<dbReference type="NCBIfam" id="NF004123">
    <property type="entry name" value="PRK05610.1"/>
    <property type="match status" value="1"/>
</dbReference>
<dbReference type="GO" id="GO:0006412">
    <property type="term" value="P:translation"/>
    <property type="evidence" value="ECO:0007669"/>
    <property type="project" value="UniProtKB-UniRule"/>
</dbReference>
<dbReference type="InterPro" id="IPR019984">
    <property type="entry name" value="Ribosomal_uS17_bact/chlr"/>
</dbReference>
<dbReference type="RefSeq" id="WP_021292702.1">
    <property type="nucleotide sequence ID" value="NZ_BNER01000012.1"/>
</dbReference>
<dbReference type="eggNOG" id="COG0186">
    <property type="taxonomic scope" value="Bacteria"/>
</dbReference>
<evidence type="ECO:0000256" key="7">
    <source>
        <dbReference type="ARBA" id="ARBA00023274"/>
    </source>
</evidence>
<comment type="subunit">
    <text evidence="3 8">Part of the 30S ribosomal subunit.</text>
</comment>
<dbReference type="GO" id="GO:0022627">
    <property type="term" value="C:cytosolic small ribosomal subunit"/>
    <property type="evidence" value="ECO:0007669"/>
    <property type="project" value="UniProtKB-UniRule"/>
</dbReference>
<dbReference type="GO" id="GO:0003735">
    <property type="term" value="F:structural constituent of ribosome"/>
    <property type="evidence" value="ECO:0007669"/>
    <property type="project" value="UniProtKB-UniRule"/>
</dbReference>
<dbReference type="EMBL" id="CCDP010000002">
    <property type="protein sequence ID" value="CDQ41412.1"/>
    <property type="molecule type" value="Genomic_DNA"/>
</dbReference>
<dbReference type="HAMAP" id="MF_01345_B">
    <property type="entry name" value="Ribosomal_uS17_B"/>
    <property type="match status" value="1"/>
</dbReference>
<dbReference type="InterPro" id="IPR019979">
    <property type="entry name" value="Ribosomal_uS17_CS"/>
</dbReference>
<keyword evidence="5 8" id="KW-0694">RNA-binding</keyword>
<evidence type="ECO:0000313" key="10">
    <source>
        <dbReference type="EMBL" id="CDQ41412.1"/>
    </source>
</evidence>
<comment type="caution">
    <text evidence="10">The sequence shown here is derived from an EMBL/GenBank/DDBJ whole genome shotgun (WGS) entry which is preliminary data.</text>
</comment>
<evidence type="ECO:0000256" key="5">
    <source>
        <dbReference type="ARBA" id="ARBA00022884"/>
    </source>
</evidence>
<comment type="similarity">
    <text evidence="2 8 9">Belongs to the universal ribosomal protein uS17 family.</text>
</comment>
<dbReference type="InterPro" id="IPR000266">
    <property type="entry name" value="Ribosomal_uS17"/>
</dbReference>
<comment type="function">
    <text evidence="1 8">One of the primary rRNA binding proteins, it binds specifically to the 5'-end of 16S ribosomal RNA.</text>
</comment>